<dbReference type="InterPro" id="IPR004017">
    <property type="entry name" value="Cys_rich_dom"/>
</dbReference>
<dbReference type="AlphaFoldDB" id="A0A381S2L3"/>
<dbReference type="GO" id="GO:0051539">
    <property type="term" value="F:4 iron, 4 sulfur cluster binding"/>
    <property type="evidence" value="ECO:0007669"/>
    <property type="project" value="UniProtKB-KW"/>
</dbReference>
<dbReference type="GO" id="GO:0016491">
    <property type="term" value="F:oxidoreductase activity"/>
    <property type="evidence" value="ECO:0007669"/>
    <property type="project" value="UniProtKB-ARBA"/>
</dbReference>
<organism evidence="7">
    <name type="scientific">marine metagenome</name>
    <dbReference type="NCBI Taxonomy" id="408172"/>
    <lineage>
        <taxon>unclassified sequences</taxon>
        <taxon>metagenomes</taxon>
        <taxon>ecological metagenomes</taxon>
    </lineage>
</organism>
<evidence type="ECO:0000256" key="3">
    <source>
        <dbReference type="ARBA" id="ARBA00022737"/>
    </source>
</evidence>
<reference evidence="7" key="1">
    <citation type="submission" date="2018-05" db="EMBL/GenBank/DDBJ databases">
        <authorList>
            <person name="Lanie J.A."/>
            <person name="Ng W.-L."/>
            <person name="Kazmierczak K.M."/>
            <person name="Andrzejewski T.M."/>
            <person name="Davidsen T.M."/>
            <person name="Wayne K.J."/>
            <person name="Tettelin H."/>
            <person name="Glass J.I."/>
            <person name="Rusch D."/>
            <person name="Podicherti R."/>
            <person name="Tsui H.-C.T."/>
            <person name="Winkler M.E."/>
        </authorList>
    </citation>
    <scope>NUCLEOTIDE SEQUENCE</scope>
</reference>
<dbReference type="Pfam" id="PF02754">
    <property type="entry name" value="CCG"/>
    <property type="match status" value="2"/>
</dbReference>
<evidence type="ECO:0000259" key="6">
    <source>
        <dbReference type="Pfam" id="PF02754"/>
    </source>
</evidence>
<dbReference type="GO" id="GO:0046872">
    <property type="term" value="F:metal ion binding"/>
    <property type="evidence" value="ECO:0007669"/>
    <property type="project" value="UniProtKB-KW"/>
</dbReference>
<name>A0A381S2L3_9ZZZZ</name>
<keyword evidence="2" id="KW-0479">Metal-binding</keyword>
<keyword evidence="4" id="KW-0408">Iron</keyword>
<evidence type="ECO:0000256" key="4">
    <source>
        <dbReference type="ARBA" id="ARBA00023004"/>
    </source>
</evidence>
<accession>A0A381S2L3</accession>
<feature type="domain" description="Cysteine-rich" evidence="6">
    <location>
        <begin position="338"/>
        <end position="419"/>
    </location>
</feature>
<dbReference type="PANTHER" id="PTHR32479:SF19">
    <property type="entry name" value="ANAEROBIC GLYCEROL-3-PHOSPHATE DEHYDROGENASE SUBUNIT C"/>
    <property type="match status" value="1"/>
</dbReference>
<feature type="domain" description="Cysteine-rich" evidence="6">
    <location>
        <begin position="206"/>
        <end position="291"/>
    </location>
</feature>
<gene>
    <name evidence="7" type="ORF">METZ01_LOCUS50533</name>
</gene>
<keyword evidence="3" id="KW-0677">Repeat</keyword>
<evidence type="ECO:0000256" key="2">
    <source>
        <dbReference type="ARBA" id="ARBA00022723"/>
    </source>
</evidence>
<sequence>VKKIQEGSLEAPIRHPIDWQGDDFDNPKLLFDELKRVFNICSGCRRCFSLCDAFPKLFDLVDETPTGDIHAVDEDKFWQVIDNCYLCDTCFKTKCPYVPPHEFNVDFPNLMLRAKALKFKKRGPTIRDRILSNPEKLGSIAGIPVVAEVVNATNNSKLGRLVVEKTLGVDRTAPRPIFHRRTIRKKLSNYSKNNDKVKQYSKNPGVVLFLTCYGNNNNPEIVEDTIACFEQSNVPIVFASTEKCCGMPKLELGDIKSVEAAKNINVPELHSWAVDGWQITSPIPSCVLMFRQELPSLFPEEQKVKAVAEAFVDPFEYLYQLNKEGNFNKNFKSSLGSVFYQVPCHLKVQSIGLKTRDILEMIPETKVTSIERCSGHDGTYGVKKEFRQSSVKIGKPVAQKLDQKNYDQFTSDCPMAGAQIESISTNAVNYAHPMTLLRRAYKI</sequence>
<keyword evidence="1" id="KW-0004">4Fe-4S</keyword>
<evidence type="ECO:0000313" key="7">
    <source>
        <dbReference type="EMBL" id="SUZ97679.1"/>
    </source>
</evidence>
<keyword evidence="5" id="KW-0411">Iron-sulfur</keyword>
<evidence type="ECO:0000256" key="5">
    <source>
        <dbReference type="ARBA" id="ARBA00023014"/>
    </source>
</evidence>
<proteinExistence type="predicted"/>
<dbReference type="EMBL" id="UINC01002531">
    <property type="protein sequence ID" value="SUZ97679.1"/>
    <property type="molecule type" value="Genomic_DNA"/>
</dbReference>
<dbReference type="PANTHER" id="PTHR32479">
    <property type="entry name" value="GLYCOLATE OXIDASE IRON-SULFUR SUBUNIT"/>
    <property type="match status" value="1"/>
</dbReference>
<protein>
    <recommendedName>
        <fullName evidence="6">Cysteine-rich domain-containing protein</fullName>
    </recommendedName>
</protein>
<evidence type="ECO:0000256" key="1">
    <source>
        <dbReference type="ARBA" id="ARBA00022485"/>
    </source>
</evidence>
<feature type="non-terminal residue" evidence="7">
    <location>
        <position position="1"/>
    </location>
</feature>